<organism evidence="5 6">
    <name type="scientific">Potamilus streckersoni</name>
    <dbReference type="NCBI Taxonomy" id="2493646"/>
    <lineage>
        <taxon>Eukaryota</taxon>
        <taxon>Metazoa</taxon>
        <taxon>Spiralia</taxon>
        <taxon>Lophotrochozoa</taxon>
        <taxon>Mollusca</taxon>
        <taxon>Bivalvia</taxon>
        <taxon>Autobranchia</taxon>
        <taxon>Heteroconchia</taxon>
        <taxon>Palaeoheterodonta</taxon>
        <taxon>Unionida</taxon>
        <taxon>Unionoidea</taxon>
        <taxon>Unionidae</taxon>
        <taxon>Ambleminae</taxon>
        <taxon>Lampsilini</taxon>
        <taxon>Potamilus</taxon>
    </lineage>
</organism>
<evidence type="ECO:0000313" key="5">
    <source>
        <dbReference type="EMBL" id="KAK3593844.1"/>
    </source>
</evidence>
<dbReference type="InterPro" id="IPR051065">
    <property type="entry name" value="Ras-related_GTPase"/>
</dbReference>
<comment type="catalytic activity">
    <reaction evidence="4">
        <text>GTP + H2O = GDP + phosphate + H(+)</text>
        <dbReference type="Rhea" id="RHEA:19669"/>
        <dbReference type="ChEBI" id="CHEBI:15377"/>
        <dbReference type="ChEBI" id="CHEBI:15378"/>
        <dbReference type="ChEBI" id="CHEBI:37565"/>
        <dbReference type="ChEBI" id="CHEBI:43474"/>
        <dbReference type="ChEBI" id="CHEBI:58189"/>
        <dbReference type="EC" id="3.6.5.2"/>
    </reaction>
</comment>
<dbReference type="Gene3D" id="3.40.50.300">
    <property type="entry name" value="P-loop containing nucleotide triphosphate hydrolases"/>
    <property type="match status" value="1"/>
</dbReference>
<proteinExistence type="inferred from homology"/>
<dbReference type="EMBL" id="JAEAOA010000708">
    <property type="protein sequence ID" value="KAK3593844.1"/>
    <property type="molecule type" value="Genomic_DNA"/>
</dbReference>
<accession>A0AAE0SKZ5</accession>
<reference evidence="5" key="2">
    <citation type="journal article" date="2021" name="Genome Biol. Evol.">
        <title>Developing a high-quality reference genome for a parasitic bivalve with doubly uniparental inheritance (Bivalvia: Unionida).</title>
        <authorList>
            <person name="Smith C.H."/>
        </authorList>
    </citation>
    <scope>NUCLEOTIDE SEQUENCE</scope>
    <source>
        <strain evidence="5">CHS0354</strain>
        <tissue evidence="5">Mantle</tissue>
    </source>
</reference>
<dbReference type="AlphaFoldDB" id="A0AAE0SKZ5"/>
<evidence type="ECO:0000256" key="3">
    <source>
        <dbReference type="ARBA" id="ARBA00022801"/>
    </source>
</evidence>
<dbReference type="EC" id="3.6.5.2" evidence="2"/>
<dbReference type="SMART" id="SM00175">
    <property type="entry name" value="RAB"/>
    <property type="match status" value="1"/>
</dbReference>
<comment type="similarity">
    <text evidence="1">Belongs to the small GTPase superfamily. Ras family.</text>
</comment>
<evidence type="ECO:0000256" key="2">
    <source>
        <dbReference type="ARBA" id="ARBA00011984"/>
    </source>
</evidence>
<gene>
    <name evidence="5" type="ORF">CHS0354_011445</name>
</gene>
<dbReference type="InterPro" id="IPR001806">
    <property type="entry name" value="Small_GTPase"/>
</dbReference>
<dbReference type="PANTHER" id="PTHR45704">
    <property type="entry name" value="RAS-LIKE FAMILY MEMBER 11"/>
    <property type="match status" value="1"/>
</dbReference>
<dbReference type="GO" id="GO:0003925">
    <property type="term" value="F:G protein activity"/>
    <property type="evidence" value="ECO:0007669"/>
    <property type="project" value="UniProtKB-EC"/>
</dbReference>
<dbReference type="SUPFAM" id="SSF52540">
    <property type="entry name" value="P-loop containing nucleoside triphosphate hydrolases"/>
    <property type="match status" value="1"/>
</dbReference>
<dbReference type="Pfam" id="PF00071">
    <property type="entry name" value="Ras"/>
    <property type="match status" value="1"/>
</dbReference>
<keyword evidence="3" id="KW-0378">Hydrolase</keyword>
<name>A0AAE0SKZ5_9BIVA</name>
<dbReference type="SMART" id="SM00173">
    <property type="entry name" value="RAS"/>
    <property type="match status" value="1"/>
</dbReference>
<dbReference type="Proteomes" id="UP001195483">
    <property type="component" value="Unassembled WGS sequence"/>
</dbReference>
<evidence type="ECO:0000313" key="6">
    <source>
        <dbReference type="Proteomes" id="UP001195483"/>
    </source>
</evidence>
<evidence type="ECO:0000256" key="4">
    <source>
        <dbReference type="ARBA" id="ARBA00048098"/>
    </source>
</evidence>
<dbReference type="InterPro" id="IPR027417">
    <property type="entry name" value="P-loop_NTPase"/>
</dbReference>
<dbReference type="GO" id="GO:0005525">
    <property type="term" value="F:GTP binding"/>
    <property type="evidence" value="ECO:0007669"/>
    <property type="project" value="InterPro"/>
</dbReference>
<evidence type="ECO:0000256" key="1">
    <source>
        <dbReference type="ARBA" id="ARBA00008344"/>
    </source>
</evidence>
<dbReference type="PROSITE" id="PS51421">
    <property type="entry name" value="RAS"/>
    <property type="match status" value="1"/>
</dbReference>
<reference evidence="5" key="3">
    <citation type="submission" date="2023-05" db="EMBL/GenBank/DDBJ databases">
        <authorList>
            <person name="Smith C.H."/>
        </authorList>
    </citation>
    <scope>NUCLEOTIDE SEQUENCE</scope>
    <source>
        <strain evidence="5">CHS0354</strain>
        <tissue evidence="5">Mantle</tissue>
    </source>
</reference>
<keyword evidence="6" id="KW-1185">Reference proteome</keyword>
<protein>
    <recommendedName>
        <fullName evidence="2">small monomeric GTPase</fullName>
        <ecNumber evidence="2">3.6.5.2</ecNumber>
    </recommendedName>
</protein>
<reference evidence="5" key="1">
    <citation type="journal article" date="2021" name="Genome Biol. Evol.">
        <title>A High-Quality Reference Genome for a Parasitic Bivalve with Doubly Uniparental Inheritance (Bivalvia: Unionida).</title>
        <authorList>
            <person name="Smith C.H."/>
        </authorList>
    </citation>
    <scope>NUCLEOTIDE SEQUENCE</scope>
    <source>
        <strain evidence="5">CHS0354</strain>
    </source>
</reference>
<dbReference type="PROSITE" id="PS51419">
    <property type="entry name" value="RAB"/>
    <property type="match status" value="1"/>
</dbReference>
<comment type="caution">
    <text evidence="5">The sequence shown here is derived from an EMBL/GenBank/DDBJ whole genome shotgun (WGS) entry which is preliminary data.</text>
</comment>
<sequence length="199" mass="21960">MSGSASLAESSTGSSGALKPYLKRKKSSLGETKIAILGYEGVGKSECKYKHSAIVDGENTAFEILDTRSLSGDCGAREDVLRWADGFMLVYSVVCRKTFEVLRDLHKKIEEFRRGTTVPIVIVGNKSDLAHMRQVTQVEGLKLAAELGCPFVELSASEDVTKVVEAFHTLCRDIIDYKRRSRTFLDRVFGAFGREKPSS</sequence>